<dbReference type="InterPro" id="IPR029063">
    <property type="entry name" value="SAM-dependent_MTases_sf"/>
</dbReference>
<dbReference type="Gene3D" id="3.40.50.150">
    <property type="entry name" value="Vaccinia Virus protein VP39"/>
    <property type="match status" value="1"/>
</dbReference>
<feature type="binding site" evidence="11">
    <location>
        <position position="141"/>
    </location>
    <ligand>
        <name>S-adenosyl-L-methionine</name>
        <dbReference type="ChEBI" id="CHEBI:59789"/>
    </ligand>
</feature>
<dbReference type="InterPro" id="IPR004971">
    <property type="entry name" value="mRNA_G-N7_MeTrfase_dom"/>
</dbReference>
<evidence type="ECO:0000256" key="3">
    <source>
        <dbReference type="ARBA" id="ARBA00022603"/>
    </source>
</evidence>
<keyword evidence="4" id="KW-0507">mRNA processing</keyword>
<evidence type="ECO:0000313" key="14">
    <source>
        <dbReference type="Proteomes" id="UP000078046"/>
    </source>
</evidence>
<evidence type="ECO:0000256" key="5">
    <source>
        <dbReference type="ARBA" id="ARBA00022679"/>
    </source>
</evidence>
<dbReference type="Pfam" id="PF03291">
    <property type="entry name" value="mRNA_G-N7_MeTrfase"/>
    <property type="match status" value="1"/>
</dbReference>
<feature type="non-terminal residue" evidence="13">
    <location>
        <position position="273"/>
    </location>
</feature>
<dbReference type="GO" id="GO:0003723">
    <property type="term" value="F:RNA binding"/>
    <property type="evidence" value="ECO:0007669"/>
    <property type="project" value="UniProtKB-KW"/>
</dbReference>
<evidence type="ECO:0000256" key="9">
    <source>
        <dbReference type="ARBA" id="ARBA00023242"/>
    </source>
</evidence>
<dbReference type="CDD" id="cd02440">
    <property type="entry name" value="AdoMet_MTases"/>
    <property type="match status" value="1"/>
</dbReference>
<feature type="binding site" evidence="11">
    <location>
        <position position="115"/>
    </location>
    <ligand>
        <name>S-adenosyl-L-methionine</name>
        <dbReference type="ChEBI" id="CHEBI:59789"/>
    </ligand>
</feature>
<accession>A0A177BAJ8</accession>
<name>A0A177BAJ8_9BILA</name>
<keyword evidence="8" id="KW-0506">mRNA capping</keyword>
<feature type="binding site" evidence="11">
    <location>
        <position position="39"/>
    </location>
    <ligand>
        <name>S-adenosyl-L-methionine</name>
        <dbReference type="ChEBI" id="CHEBI:59789"/>
    </ligand>
</feature>
<keyword evidence="14" id="KW-1185">Reference proteome</keyword>
<evidence type="ECO:0000256" key="2">
    <source>
        <dbReference type="ARBA" id="ARBA00011926"/>
    </source>
</evidence>
<comment type="subcellular location">
    <subcellularLocation>
        <location evidence="1">Nucleus</location>
    </subcellularLocation>
</comment>
<evidence type="ECO:0000256" key="1">
    <source>
        <dbReference type="ARBA" id="ARBA00004123"/>
    </source>
</evidence>
<feature type="domain" description="MRNA cap 0 methyltransferase" evidence="12">
    <location>
        <begin position="26"/>
        <end position="273"/>
    </location>
</feature>
<keyword evidence="6" id="KW-0949">S-adenosyl-L-methionine</keyword>
<reference evidence="13 14" key="1">
    <citation type="submission" date="2016-04" db="EMBL/GenBank/DDBJ databases">
        <title>The genome of Intoshia linei affirms orthonectids as highly simplified spiralians.</title>
        <authorList>
            <person name="Mikhailov K.V."/>
            <person name="Slusarev G.S."/>
            <person name="Nikitin M.A."/>
            <person name="Logacheva M.D."/>
            <person name="Penin A."/>
            <person name="Aleoshin V."/>
            <person name="Panchin Y.V."/>
        </authorList>
    </citation>
    <scope>NUCLEOTIDE SEQUENCE [LARGE SCALE GENOMIC DNA]</scope>
    <source>
        <strain evidence="13">Intl2013</strain>
        <tissue evidence="13">Whole animal</tissue>
    </source>
</reference>
<dbReference type="InterPro" id="IPR039753">
    <property type="entry name" value="RG7MT1"/>
</dbReference>
<dbReference type="EMBL" id="LWCA01000122">
    <property type="protein sequence ID" value="OAF70672.1"/>
    <property type="molecule type" value="Genomic_DNA"/>
</dbReference>
<dbReference type="EC" id="2.1.1.56" evidence="2"/>
<proteinExistence type="predicted"/>
<protein>
    <recommendedName>
        <fullName evidence="2">mRNA (guanine-N(7))-methyltransferase</fullName>
        <ecNumber evidence="2">2.1.1.56</ecNumber>
    </recommendedName>
</protein>
<keyword evidence="9" id="KW-0539">Nucleus</keyword>
<dbReference type="InterPro" id="IPR016899">
    <property type="entry name" value="mRNA_G-N7_MeTrfase_euk"/>
</dbReference>
<keyword evidence="3 13" id="KW-0489">Methyltransferase</keyword>
<dbReference type="SUPFAM" id="SSF53335">
    <property type="entry name" value="S-adenosyl-L-methionine-dependent methyltransferases"/>
    <property type="match status" value="1"/>
</dbReference>
<comment type="caution">
    <text evidence="13">The sequence shown here is derived from an EMBL/GenBank/DDBJ whole genome shotgun (WGS) entry which is preliminary data.</text>
</comment>
<dbReference type="GO" id="GO:0005634">
    <property type="term" value="C:nucleus"/>
    <property type="evidence" value="ECO:0007669"/>
    <property type="project" value="UniProtKB-SubCell"/>
</dbReference>
<dbReference type="Proteomes" id="UP000078046">
    <property type="component" value="Unassembled WGS sequence"/>
</dbReference>
<keyword evidence="7" id="KW-0694">RNA-binding</keyword>
<evidence type="ECO:0000256" key="7">
    <source>
        <dbReference type="ARBA" id="ARBA00022884"/>
    </source>
</evidence>
<organism evidence="13 14">
    <name type="scientific">Intoshia linei</name>
    <dbReference type="NCBI Taxonomy" id="1819745"/>
    <lineage>
        <taxon>Eukaryota</taxon>
        <taxon>Metazoa</taxon>
        <taxon>Spiralia</taxon>
        <taxon>Lophotrochozoa</taxon>
        <taxon>Mesozoa</taxon>
        <taxon>Orthonectida</taxon>
        <taxon>Rhopaluridae</taxon>
        <taxon>Intoshia</taxon>
    </lineage>
</organism>
<dbReference type="PIRSF" id="PIRSF028762">
    <property type="entry name" value="ABD1"/>
    <property type="match status" value="1"/>
</dbReference>
<evidence type="ECO:0000256" key="10">
    <source>
        <dbReference type="ARBA" id="ARBA00044712"/>
    </source>
</evidence>
<dbReference type="PANTHER" id="PTHR12189">
    <property type="entry name" value="MRNA GUANINE-7- METHYLTRANSFERASE"/>
    <property type="match status" value="1"/>
</dbReference>
<evidence type="ECO:0000256" key="6">
    <source>
        <dbReference type="ARBA" id="ARBA00022691"/>
    </source>
</evidence>
<evidence type="ECO:0000256" key="11">
    <source>
        <dbReference type="PIRSR" id="PIRSR028762-1"/>
    </source>
</evidence>
<dbReference type="GO" id="GO:0004482">
    <property type="term" value="F:mRNA 5'-cap (guanine-N7-)-methyltransferase activity"/>
    <property type="evidence" value="ECO:0007669"/>
    <property type="project" value="UniProtKB-EC"/>
</dbReference>
<feature type="binding site" evidence="11">
    <location>
        <position position="81"/>
    </location>
    <ligand>
        <name>S-adenosyl-L-methionine</name>
        <dbReference type="ChEBI" id="CHEBI:59789"/>
    </ligand>
</feature>
<dbReference type="OrthoDB" id="10248867at2759"/>
<feature type="binding site" evidence="11">
    <location>
        <position position="136"/>
    </location>
    <ligand>
        <name>S-adenosyl-L-methionine</name>
        <dbReference type="ChEBI" id="CHEBI:59789"/>
    </ligand>
</feature>
<dbReference type="PANTHER" id="PTHR12189:SF2">
    <property type="entry name" value="MRNA CAP GUANINE-N7 METHYLTRANSFERASE"/>
    <property type="match status" value="1"/>
</dbReference>
<evidence type="ECO:0000256" key="4">
    <source>
        <dbReference type="ARBA" id="ARBA00022664"/>
    </source>
</evidence>
<sequence length="273" mass="31726">MQLGRSVQKFYDENVKTDDLNHRNESRIIHLRKFNNWVKSVLIDSIKKNDGGKIVLDLCCGKGGDIRKWIKFGAEDVHFVDFSKKSIDECRQRYNNTKQQICSLPKFKASFIVADVGKENIYKNLSNVTYDVVSCQFALHYFFGEMETLNCALENACSKIKPGGYFIGTIPNANQIVLKMRNNNTLSFGNEIYNICFDDTLSNQPPLLNAKYFFELEGCVNCPEYLVYFPFLIKLLEKYNLKCTLNQSFCDFLYSNYKNIEYKKLAKFMDIFD</sequence>
<comment type="catalytic activity">
    <reaction evidence="10">
        <text>a 5'-end (5'-triphosphoguanosine)-ribonucleoside in mRNA + S-adenosyl-L-methionine = a 5'-end (N(7)-methyl 5'-triphosphoguanosine)-ribonucleoside in mRNA + S-adenosyl-L-homocysteine</text>
        <dbReference type="Rhea" id="RHEA:67008"/>
        <dbReference type="Rhea" id="RHEA-COMP:17166"/>
        <dbReference type="Rhea" id="RHEA-COMP:17167"/>
        <dbReference type="ChEBI" id="CHEBI:57856"/>
        <dbReference type="ChEBI" id="CHEBI:59789"/>
        <dbReference type="ChEBI" id="CHEBI:156461"/>
        <dbReference type="ChEBI" id="CHEBI:167617"/>
        <dbReference type="EC" id="2.1.1.56"/>
    </reaction>
</comment>
<evidence type="ECO:0000256" key="8">
    <source>
        <dbReference type="ARBA" id="ARBA00023042"/>
    </source>
</evidence>
<dbReference type="PROSITE" id="PS51562">
    <property type="entry name" value="RNA_CAP0_MT"/>
    <property type="match status" value="1"/>
</dbReference>
<evidence type="ECO:0000259" key="12">
    <source>
        <dbReference type="PROSITE" id="PS51562"/>
    </source>
</evidence>
<gene>
    <name evidence="13" type="ORF">A3Q56_01560</name>
</gene>
<keyword evidence="5 13" id="KW-0808">Transferase</keyword>
<evidence type="ECO:0000313" key="13">
    <source>
        <dbReference type="EMBL" id="OAF70672.1"/>
    </source>
</evidence>
<dbReference type="AlphaFoldDB" id="A0A177BAJ8"/>
<feature type="binding site" evidence="11">
    <location>
        <position position="59"/>
    </location>
    <ligand>
        <name>S-adenosyl-L-methionine</name>
        <dbReference type="ChEBI" id="CHEBI:59789"/>
    </ligand>
</feature>